<evidence type="ECO:0000313" key="8">
    <source>
        <dbReference type="EMBL" id="PYI31208.1"/>
    </source>
</evidence>
<evidence type="ECO:0000256" key="7">
    <source>
        <dbReference type="SAM" id="Phobius"/>
    </source>
</evidence>
<dbReference type="AlphaFoldDB" id="A0A2V5I3A6"/>
<evidence type="ECO:0000256" key="2">
    <source>
        <dbReference type="ARBA" id="ARBA00008335"/>
    </source>
</evidence>
<dbReference type="SUPFAM" id="SSF103473">
    <property type="entry name" value="MFS general substrate transporter"/>
    <property type="match status" value="1"/>
</dbReference>
<dbReference type="PANTHER" id="PTHR43791:SF62">
    <property type="entry name" value="MAJOR FACILITATOR SUPERFAMILY (MFS) PROFILE DOMAIN-CONTAINING PROTEIN"/>
    <property type="match status" value="1"/>
</dbReference>
<keyword evidence="6 7" id="KW-0472">Membrane</keyword>
<proteinExistence type="inferred from homology"/>
<comment type="similarity">
    <text evidence="2">Belongs to the major facilitator superfamily.</text>
</comment>
<dbReference type="GO" id="GO:0016020">
    <property type="term" value="C:membrane"/>
    <property type="evidence" value="ECO:0007669"/>
    <property type="project" value="UniProtKB-SubCell"/>
</dbReference>
<sequence length="195" mass="20554">MPNTHLRACSFNDFFPTLVGSRGFNPTMTLVHTCPPDLVSGVCSIVIGTTSGRYNERTGHITGSMGAAVLGFLIACGTLNPAARDLACSLFASGAYAVNVVIRGWVAATLGQCPAKKAASLSVVNVVANASSVYTAYLYPRSDGPRYLVAMAANAAFGVLTVASAWALRGWLRRTNRAIREGRVSGEQEGLLYAY</sequence>
<keyword evidence="5 7" id="KW-1133">Transmembrane helix</keyword>
<keyword evidence="4 7" id="KW-0812">Transmembrane</keyword>
<protein>
    <recommendedName>
        <fullName evidence="10">MFS general substrate transporter</fullName>
    </recommendedName>
</protein>
<dbReference type="FunFam" id="1.20.1250.20:FF:000013">
    <property type="entry name" value="MFS general substrate transporter"/>
    <property type="match status" value="1"/>
</dbReference>
<dbReference type="InterPro" id="IPR036259">
    <property type="entry name" value="MFS_trans_sf"/>
</dbReference>
<evidence type="ECO:0000256" key="1">
    <source>
        <dbReference type="ARBA" id="ARBA00004141"/>
    </source>
</evidence>
<dbReference type="GO" id="GO:0022857">
    <property type="term" value="F:transmembrane transporter activity"/>
    <property type="evidence" value="ECO:0007669"/>
    <property type="project" value="TreeGrafter"/>
</dbReference>
<comment type="subcellular location">
    <subcellularLocation>
        <location evidence="1">Membrane</location>
        <topology evidence="1">Multi-pass membrane protein</topology>
    </subcellularLocation>
</comment>
<evidence type="ECO:0000313" key="9">
    <source>
        <dbReference type="Proteomes" id="UP000248817"/>
    </source>
</evidence>
<organism evidence="8 9">
    <name type="scientific">Aspergillus indologenus CBS 114.80</name>
    <dbReference type="NCBI Taxonomy" id="1450541"/>
    <lineage>
        <taxon>Eukaryota</taxon>
        <taxon>Fungi</taxon>
        <taxon>Dikarya</taxon>
        <taxon>Ascomycota</taxon>
        <taxon>Pezizomycotina</taxon>
        <taxon>Eurotiomycetes</taxon>
        <taxon>Eurotiomycetidae</taxon>
        <taxon>Eurotiales</taxon>
        <taxon>Aspergillaceae</taxon>
        <taxon>Aspergillus</taxon>
        <taxon>Aspergillus subgen. Circumdati</taxon>
    </lineage>
</organism>
<evidence type="ECO:0000256" key="3">
    <source>
        <dbReference type="ARBA" id="ARBA00022448"/>
    </source>
</evidence>
<feature type="transmembrane region" description="Helical" evidence="7">
    <location>
        <begin position="86"/>
        <end position="106"/>
    </location>
</feature>
<keyword evidence="9" id="KW-1185">Reference proteome</keyword>
<dbReference type="PANTHER" id="PTHR43791">
    <property type="entry name" value="PERMEASE-RELATED"/>
    <property type="match status" value="1"/>
</dbReference>
<reference evidence="8 9" key="1">
    <citation type="submission" date="2018-02" db="EMBL/GenBank/DDBJ databases">
        <title>The genomes of Aspergillus section Nigri reveals drivers in fungal speciation.</title>
        <authorList>
            <consortium name="DOE Joint Genome Institute"/>
            <person name="Vesth T.C."/>
            <person name="Nybo J."/>
            <person name="Theobald S."/>
            <person name="Brandl J."/>
            <person name="Frisvad J.C."/>
            <person name="Nielsen K.F."/>
            <person name="Lyhne E.K."/>
            <person name="Kogle M.E."/>
            <person name="Kuo A."/>
            <person name="Riley R."/>
            <person name="Clum A."/>
            <person name="Nolan M."/>
            <person name="Lipzen A."/>
            <person name="Salamov A."/>
            <person name="Henrissat B."/>
            <person name="Wiebenga A."/>
            <person name="De vries R.P."/>
            <person name="Grigoriev I.V."/>
            <person name="Mortensen U.H."/>
            <person name="Andersen M.R."/>
            <person name="Baker S.E."/>
        </authorList>
    </citation>
    <scope>NUCLEOTIDE SEQUENCE [LARGE SCALE GENOMIC DNA]</scope>
    <source>
        <strain evidence="8 9">CBS 114.80</strain>
    </source>
</reference>
<dbReference type="EMBL" id="KZ825506">
    <property type="protein sequence ID" value="PYI31208.1"/>
    <property type="molecule type" value="Genomic_DNA"/>
</dbReference>
<feature type="transmembrane region" description="Helical" evidence="7">
    <location>
        <begin position="61"/>
        <end position="80"/>
    </location>
</feature>
<evidence type="ECO:0008006" key="10">
    <source>
        <dbReference type="Google" id="ProtNLM"/>
    </source>
</evidence>
<evidence type="ECO:0000256" key="4">
    <source>
        <dbReference type="ARBA" id="ARBA00022692"/>
    </source>
</evidence>
<feature type="transmembrane region" description="Helical" evidence="7">
    <location>
        <begin position="145"/>
        <end position="168"/>
    </location>
</feature>
<accession>A0A2V5I3A6</accession>
<evidence type="ECO:0000256" key="5">
    <source>
        <dbReference type="ARBA" id="ARBA00022989"/>
    </source>
</evidence>
<evidence type="ECO:0000256" key="6">
    <source>
        <dbReference type="ARBA" id="ARBA00023136"/>
    </source>
</evidence>
<gene>
    <name evidence="8" type="ORF">BP00DRAFT_495373</name>
</gene>
<keyword evidence="3" id="KW-0813">Transport</keyword>
<feature type="transmembrane region" description="Helical" evidence="7">
    <location>
        <begin position="118"/>
        <end position="139"/>
    </location>
</feature>
<dbReference type="Proteomes" id="UP000248817">
    <property type="component" value="Unassembled WGS sequence"/>
</dbReference>
<name>A0A2V5I3A6_9EURO</name>